<sequence>MATTQTTTDAADFGEKDTRKDDMREATEEFVEDLIDEASSASESETLKEFLDAQSAFHNYSYRNTLLIKMQCPHATRVAGYRTWQDDFDRQVQSGEEAIYILYPHTAEHTCPECGNTPDYHDSIGCEYDDTDPEEWDSGIVTWRTGSVFDVSQTEGEPLPELPTDAEGEADDLLDAMLTAADALVSSVEIVDADEWTRGSTKGVCDTAEQTIEVKDRANAAVAGTLAHELAHALLHQGNETDDRKERELEAEAVAYVVGRHFGLDVSGSGFYLAAWENDDAEEIRGHLSRIATTSSTIIDAIAAEIE</sequence>
<feature type="compositionally biased region" description="Basic and acidic residues" evidence="1">
    <location>
        <begin position="13"/>
        <end position="25"/>
    </location>
</feature>
<evidence type="ECO:0000313" key="4">
    <source>
        <dbReference type="Proteomes" id="UP000011669"/>
    </source>
</evidence>
<dbReference type="GO" id="GO:0003697">
    <property type="term" value="F:single-stranded DNA binding"/>
    <property type="evidence" value="ECO:0007669"/>
    <property type="project" value="InterPro"/>
</dbReference>
<dbReference type="EMBL" id="AOMD01000029">
    <property type="protein sequence ID" value="EMA43566.1"/>
    <property type="molecule type" value="Genomic_DNA"/>
</dbReference>
<evidence type="ECO:0000313" key="3">
    <source>
        <dbReference type="EMBL" id="EMA43566.1"/>
    </source>
</evidence>
<dbReference type="STRING" id="1227455.C449_13442"/>
<feature type="region of interest" description="Disordered" evidence="1">
    <location>
        <begin position="1"/>
        <end position="25"/>
    </location>
</feature>
<protein>
    <submittedName>
        <fullName evidence="3">LtrC-like protein</fullName>
    </submittedName>
</protein>
<keyword evidence="4" id="KW-1185">Reference proteome</keyword>
<dbReference type="OrthoDB" id="336062at2157"/>
<reference evidence="3 4" key="1">
    <citation type="journal article" date="2014" name="PLoS Genet.">
        <title>Phylogenetically driven sequencing of extremely halophilic archaea reveals strategies for static and dynamic osmo-response.</title>
        <authorList>
            <person name="Becker E.A."/>
            <person name="Seitzer P.M."/>
            <person name="Tritt A."/>
            <person name="Larsen D."/>
            <person name="Krusor M."/>
            <person name="Yao A.I."/>
            <person name="Wu D."/>
            <person name="Madern D."/>
            <person name="Eisen J.A."/>
            <person name="Darling A.E."/>
            <person name="Facciotti M.T."/>
        </authorList>
    </citation>
    <scope>NUCLEOTIDE SEQUENCE [LARGE SCALE GENOMIC DNA]</scope>
    <source>
        <strain evidence="3 4">DSM 5350</strain>
    </source>
</reference>
<organism evidence="3 4">
    <name type="scientific">Halococcus saccharolyticus DSM 5350</name>
    <dbReference type="NCBI Taxonomy" id="1227455"/>
    <lineage>
        <taxon>Archaea</taxon>
        <taxon>Methanobacteriati</taxon>
        <taxon>Methanobacteriota</taxon>
        <taxon>Stenosarchaea group</taxon>
        <taxon>Halobacteria</taxon>
        <taxon>Halobacteriales</taxon>
        <taxon>Halococcaceae</taxon>
        <taxon>Halococcus</taxon>
    </lineage>
</organism>
<dbReference type="InterPro" id="IPR013610">
    <property type="entry name" value="ArdC_N"/>
</dbReference>
<dbReference type="Proteomes" id="UP000011669">
    <property type="component" value="Unassembled WGS sequence"/>
</dbReference>
<dbReference type="Pfam" id="PF08401">
    <property type="entry name" value="ArdcN"/>
    <property type="match status" value="1"/>
</dbReference>
<gene>
    <name evidence="3" type="ORF">C449_13442</name>
</gene>
<name>M0MCW0_9EURY</name>
<feature type="compositionally biased region" description="Low complexity" evidence="1">
    <location>
        <begin position="1"/>
        <end position="11"/>
    </location>
</feature>
<dbReference type="AlphaFoldDB" id="M0MCW0"/>
<comment type="caution">
    <text evidence="3">The sequence shown here is derived from an EMBL/GenBank/DDBJ whole genome shotgun (WGS) entry which is preliminary data.</text>
</comment>
<dbReference type="Gene3D" id="1.10.10.2910">
    <property type="match status" value="1"/>
</dbReference>
<dbReference type="PATRIC" id="fig|1227455.4.peg.2743"/>
<feature type="domain" description="N-terminal" evidence="2">
    <location>
        <begin position="45"/>
        <end position="110"/>
    </location>
</feature>
<proteinExistence type="predicted"/>
<evidence type="ECO:0000259" key="2">
    <source>
        <dbReference type="Pfam" id="PF08401"/>
    </source>
</evidence>
<dbReference type="InParanoid" id="M0MCW0"/>
<accession>M0MCW0</accession>
<dbReference type="RefSeq" id="WP_006078547.1">
    <property type="nucleotide sequence ID" value="NZ_AOMD01000029.1"/>
</dbReference>
<evidence type="ECO:0000256" key="1">
    <source>
        <dbReference type="SAM" id="MobiDB-lite"/>
    </source>
</evidence>